<dbReference type="GO" id="GO:0000287">
    <property type="term" value="F:magnesium ion binding"/>
    <property type="evidence" value="ECO:0007669"/>
    <property type="project" value="UniProtKB-UniRule"/>
</dbReference>
<dbReference type="NCBIfam" id="TIGR00070">
    <property type="entry name" value="hisG"/>
    <property type="match status" value="1"/>
</dbReference>
<dbReference type="KEGG" id="vbl:L21SP4_00172"/>
<accession>A0A0G3EAI2</accession>
<evidence type="ECO:0000256" key="1">
    <source>
        <dbReference type="ARBA" id="ARBA00000915"/>
    </source>
</evidence>
<comment type="similarity">
    <text evidence="5 18">Belongs to the ATP phosphoribosyltransferase family. Long subfamily.</text>
</comment>
<evidence type="ECO:0000259" key="20">
    <source>
        <dbReference type="Pfam" id="PF08029"/>
    </source>
</evidence>
<dbReference type="Gene3D" id="3.30.70.120">
    <property type="match status" value="1"/>
</dbReference>
<dbReference type="PANTHER" id="PTHR21403:SF10">
    <property type="entry name" value="ATP PHOSPHORIBOSYLTRANSFERASE"/>
    <property type="match status" value="1"/>
</dbReference>
<evidence type="ECO:0000256" key="18">
    <source>
        <dbReference type="HAMAP-Rule" id="MF_00079"/>
    </source>
</evidence>
<dbReference type="InterPro" id="IPR001348">
    <property type="entry name" value="ATP_PRibTrfase_HisG"/>
</dbReference>
<dbReference type="PANTHER" id="PTHR21403">
    <property type="entry name" value="ATP PHOSPHORIBOSYLTRANSFERASE ATP-PRTASE"/>
    <property type="match status" value="1"/>
</dbReference>
<evidence type="ECO:0000256" key="9">
    <source>
        <dbReference type="ARBA" id="ARBA00022605"/>
    </source>
</evidence>
<dbReference type="CDD" id="cd13593">
    <property type="entry name" value="PBP2_HisGL3"/>
    <property type="match status" value="1"/>
</dbReference>
<evidence type="ECO:0000259" key="19">
    <source>
        <dbReference type="Pfam" id="PF01634"/>
    </source>
</evidence>
<evidence type="ECO:0000256" key="11">
    <source>
        <dbReference type="ARBA" id="ARBA00022679"/>
    </source>
</evidence>
<keyword evidence="15 18" id="KW-0460">Magnesium</keyword>
<dbReference type="SUPFAM" id="SSF54913">
    <property type="entry name" value="GlnB-like"/>
    <property type="match status" value="1"/>
</dbReference>
<reference evidence="22" key="1">
    <citation type="submission" date="2015-02" db="EMBL/GenBank/DDBJ databases">
        <title>Description and complete genome sequence of the first cultured representative of the subdivision 5 of the Verrucomicrobia phylum.</title>
        <authorList>
            <person name="Spring S."/>
            <person name="Bunk B."/>
            <person name="Sproer C."/>
            <person name="Klenk H.-P."/>
        </authorList>
    </citation>
    <scope>NUCLEOTIDE SEQUENCE [LARGE SCALE GENOMIC DNA]</scope>
    <source>
        <strain evidence="22">L21-Fru-AB</strain>
    </source>
</reference>
<keyword evidence="8 18" id="KW-0963">Cytoplasm</keyword>
<dbReference type="InterPro" id="IPR020621">
    <property type="entry name" value="ATP-PRT_HisG_long"/>
</dbReference>
<keyword evidence="9 18" id="KW-0028">Amino-acid biosynthesis</keyword>
<dbReference type="GO" id="GO:0005737">
    <property type="term" value="C:cytoplasm"/>
    <property type="evidence" value="ECO:0007669"/>
    <property type="project" value="UniProtKB-SubCell"/>
</dbReference>
<evidence type="ECO:0000256" key="4">
    <source>
        <dbReference type="ARBA" id="ARBA00004667"/>
    </source>
</evidence>
<dbReference type="UniPathway" id="UPA00031">
    <property type="reaction ID" value="UER00006"/>
</dbReference>
<dbReference type="STRING" id="1307763.L21SP4_00172"/>
<keyword evidence="12 18" id="KW-0479">Metal-binding</keyword>
<comment type="activity regulation">
    <text evidence="18">Feedback inhibited by histidine.</text>
</comment>
<comment type="function">
    <text evidence="17 18">Catalyzes the condensation of ATP and 5-phosphoribose 1-diphosphate to form N'-(5'-phosphoribosyl)-ATP (PR-ATP). Has a crucial role in the pathway because the rate of histidine biosynthesis seems to be controlled primarily by regulation of HisG enzymatic activity.</text>
</comment>
<keyword evidence="10 18" id="KW-0328">Glycosyltransferase</keyword>
<comment type="cofactor">
    <cofactor evidence="2 18">
        <name>Mg(2+)</name>
        <dbReference type="ChEBI" id="CHEBI:18420"/>
    </cofactor>
</comment>
<dbReference type="GO" id="GO:0005524">
    <property type="term" value="F:ATP binding"/>
    <property type="evidence" value="ECO:0007669"/>
    <property type="project" value="UniProtKB-KW"/>
</dbReference>
<keyword evidence="14 18" id="KW-0067">ATP-binding</keyword>
<dbReference type="SUPFAM" id="SSF53850">
    <property type="entry name" value="Periplasmic binding protein-like II"/>
    <property type="match status" value="1"/>
</dbReference>
<dbReference type="Proteomes" id="UP000035268">
    <property type="component" value="Chromosome"/>
</dbReference>
<evidence type="ECO:0000256" key="16">
    <source>
        <dbReference type="ARBA" id="ARBA00023102"/>
    </source>
</evidence>
<evidence type="ECO:0000256" key="14">
    <source>
        <dbReference type="ARBA" id="ARBA00022840"/>
    </source>
</evidence>
<proteinExistence type="inferred from homology"/>
<evidence type="ECO:0000256" key="5">
    <source>
        <dbReference type="ARBA" id="ARBA00007955"/>
    </source>
</evidence>
<reference evidence="21 22" key="2">
    <citation type="journal article" date="2016" name="ISME J.">
        <title>Characterization of the first cultured representative of Verrucomicrobia subdivision 5 indicates the proposal of a novel phylum.</title>
        <authorList>
            <person name="Spring S."/>
            <person name="Bunk B."/>
            <person name="Sproer C."/>
            <person name="Schumann P."/>
            <person name="Rohde M."/>
            <person name="Tindall B.J."/>
            <person name="Klenk H.P."/>
        </authorList>
    </citation>
    <scope>NUCLEOTIDE SEQUENCE [LARGE SCALE GENOMIC DNA]</scope>
    <source>
        <strain evidence="21 22">L21-Fru-AB</strain>
    </source>
</reference>
<keyword evidence="13 18" id="KW-0547">Nucleotide-binding</keyword>
<dbReference type="Gene3D" id="3.40.190.10">
    <property type="entry name" value="Periplasmic binding protein-like II"/>
    <property type="match status" value="2"/>
</dbReference>
<evidence type="ECO:0000256" key="10">
    <source>
        <dbReference type="ARBA" id="ARBA00022676"/>
    </source>
</evidence>
<evidence type="ECO:0000256" key="6">
    <source>
        <dbReference type="ARBA" id="ARBA00011946"/>
    </source>
</evidence>
<dbReference type="EC" id="2.4.2.17" evidence="6 18"/>
<comment type="catalytic activity">
    <reaction evidence="1 18">
        <text>1-(5-phospho-beta-D-ribosyl)-ATP + diphosphate = 5-phospho-alpha-D-ribose 1-diphosphate + ATP</text>
        <dbReference type="Rhea" id="RHEA:18473"/>
        <dbReference type="ChEBI" id="CHEBI:30616"/>
        <dbReference type="ChEBI" id="CHEBI:33019"/>
        <dbReference type="ChEBI" id="CHEBI:58017"/>
        <dbReference type="ChEBI" id="CHEBI:73183"/>
        <dbReference type="EC" id="2.4.2.17"/>
    </reaction>
</comment>
<evidence type="ECO:0000256" key="8">
    <source>
        <dbReference type="ARBA" id="ARBA00022490"/>
    </source>
</evidence>
<dbReference type="HAMAP" id="MF_00079">
    <property type="entry name" value="HisG_Long"/>
    <property type="match status" value="1"/>
</dbReference>
<evidence type="ECO:0000256" key="15">
    <source>
        <dbReference type="ARBA" id="ARBA00022842"/>
    </source>
</evidence>
<dbReference type="InterPro" id="IPR011322">
    <property type="entry name" value="N-reg_PII-like_a/b"/>
</dbReference>
<dbReference type="RefSeq" id="WP_052880883.1">
    <property type="nucleotide sequence ID" value="NZ_CP010904.1"/>
</dbReference>
<dbReference type="GO" id="GO:0000105">
    <property type="term" value="P:L-histidine biosynthetic process"/>
    <property type="evidence" value="ECO:0007669"/>
    <property type="project" value="UniProtKB-UniRule"/>
</dbReference>
<dbReference type="InterPro" id="IPR013820">
    <property type="entry name" value="ATP_PRibTrfase_cat"/>
</dbReference>
<dbReference type="OrthoDB" id="9801867at2"/>
<dbReference type="EMBL" id="CP010904">
    <property type="protein sequence ID" value="AKJ63456.1"/>
    <property type="molecule type" value="Genomic_DNA"/>
</dbReference>
<dbReference type="Pfam" id="PF01634">
    <property type="entry name" value="HisG"/>
    <property type="match status" value="1"/>
</dbReference>
<evidence type="ECO:0000313" key="21">
    <source>
        <dbReference type="EMBL" id="AKJ63456.1"/>
    </source>
</evidence>
<dbReference type="FunFam" id="3.30.70.120:FF:000002">
    <property type="entry name" value="ATP phosphoribosyltransferase"/>
    <property type="match status" value="1"/>
</dbReference>
<evidence type="ECO:0000256" key="17">
    <source>
        <dbReference type="ARBA" id="ARBA00024861"/>
    </source>
</evidence>
<comment type="subcellular location">
    <subcellularLocation>
        <location evidence="3 18">Cytoplasm</location>
    </subcellularLocation>
</comment>
<evidence type="ECO:0000256" key="12">
    <source>
        <dbReference type="ARBA" id="ARBA00022723"/>
    </source>
</evidence>
<evidence type="ECO:0000256" key="13">
    <source>
        <dbReference type="ARBA" id="ARBA00022741"/>
    </source>
</evidence>
<evidence type="ECO:0000313" key="22">
    <source>
        <dbReference type="Proteomes" id="UP000035268"/>
    </source>
</evidence>
<dbReference type="AlphaFoldDB" id="A0A0G3EAI2"/>
<dbReference type="Pfam" id="PF08029">
    <property type="entry name" value="HisG_C"/>
    <property type="match status" value="1"/>
</dbReference>
<dbReference type="NCBIfam" id="TIGR03455">
    <property type="entry name" value="HisG_C-term"/>
    <property type="match status" value="1"/>
</dbReference>
<keyword evidence="16 18" id="KW-0368">Histidine biosynthesis</keyword>
<dbReference type="GO" id="GO:0003879">
    <property type="term" value="F:ATP phosphoribosyltransferase activity"/>
    <property type="evidence" value="ECO:0007669"/>
    <property type="project" value="UniProtKB-UniRule"/>
</dbReference>
<dbReference type="PATRIC" id="fig|1609981.3.peg.182"/>
<evidence type="ECO:0000256" key="3">
    <source>
        <dbReference type="ARBA" id="ARBA00004496"/>
    </source>
</evidence>
<sequence>MASNKLVLGLPKGSLQESTFELFRRAGFKIKGTSRSYFPSSDDEELDIRLIRAQEMSRYVEHGMLDAGLTGLDWVRENGSDVVAVADLVYAKQGMRPVRWVLAVPNDSPVRSVADLQGKRIATEAVGLTRKYFEANGVEADIEFSWGATEAKVPELVDAIVDVTETGSSLRANNLRIVDTLLESHTQLIAGRDAWADEWKKAKIGRIALLLKAALAADSKVLLKLNAPGDRLTQITENIPSLHAPTINNLADEAWYSVETVVDESVVREIIPDLKEAGAEGIIELSLNKIVE</sequence>
<evidence type="ECO:0000256" key="2">
    <source>
        <dbReference type="ARBA" id="ARBA00001946"/>
    </source>
</evidence>
<gene>
    <name evidence="18 21" type="primary">hisG</name>
    <name evidence="21" type="ORF">L21SP4_00172</name>
</gene>
<protein>
    <recommendedName>
        <fullName evidence="7 18">ATP phosphoribosyltransferase</fullName>
        <shortName evidence="18">ATP-PRT</shortName>
        <shortName evidence="18">ATP-PRTase</shortName>
        <ecNumber evidence="6 18">2.4.2.17</ecNumber>
    </recommendedName>
</protein>
<name>A0A0G3EAI2_9BACT</name>
<organism evidence="21 22">
    <name type="scientific">Kiritimatiella glycovorans</name>
    <dbReference type="NCBI Taxonomy" id="1307763"/>
    <lineage>
        <taxon>Bacteria</taxon>
        <taxon>Pseudomonadati</taxon>
        <taxon>Kiritimatiellota</taxon>
        <taxon>Kiritimatiellia</taxon>
        <taxon>Kiritimatiellales</taxon>
        <taxon>Kiritimatiellaceae</taxon>
        <taxon>Kiritimatiella</taxon>
    </lineage>
</organism>
<dbReference type="InterPro" id="IPR015867">
    <property type="entry name" value="N-reg_PII/ATP_PRibTrfase_C"/>
</dbReference>
<keyword evidence="11 18" id="KW-0808">Transferase</keyword>
<feature type="domain" description="ATP phosphoribosyltransferase catalytic" evidence="19">
    <location>
        <begin position="52"/>
        <end position="210"/>
    </location>
</feature>
<keyword evidence="22" id="KW-1185">Reference proteome</keyword>
<evidence type="ECO:0000256" key="7">
    <source>
        <dbReference type="ARBA" id="ARBA00020998"/>
    </source>
</evidence>
<feature type="domain" description="Histidine biosynthesis HisG C-terminal" evidence="20">
    <location>
        <begin position="217"/>
        <end position="289"/>
    </location>
</feature>
<comment type="pathway">
    <text evidence="4 18">Amino-acid biosynthesis; L-histidine biosynthesis; L-histidine from 5-phospho-alpha-D-ribose 1-diphosphate: step 1/9.</text>
</comment>
<dbReference type="InterPro" id="IPR013115">
    <property type="entry name" value="HisG_C"/>
</dbReference>